<evidence type="ECO:0000313" key="10">
    <source>
        <dbReference type="Proteomes" id="UP000653454"/>
    </source>
</evidence>
<keyword evidence="4 8" id="KW-1133">Transmembrane helix</keyword>
<name>A0A8S4G268_PLUXY</name>
<keyword evidence="3 8" id="KW-0812">Transmembrane</keyword>
<evidence type="ECO:0000256" key="5">
    <source>
        <dbReference type="ARBA" id="ARBA00023136"/>
    </source>
</evidence>
<feature type="transmembrane region" description="Helical" evidence="8">
    <location>
        <begin position="362"/>
        <end position="380"/>
    </location>
</feature>
<keyword evidence="2" id="KW-1003">Cell membrane</keyword>
<feature type="transmembrane region" description="Helical" evidence="8">
    <location>
        <begin position="340"/>
        <end position="356"/>
    </location>
</feature>
<reference evidence="9" key="1">
    <citation type="submission" date="2020-11" db="EMBL/GenBank/DDBJ databases">
        <authorList>
            <person name="Whiteford S."/>
        </authorList>
    </citation>
    <scope>NUCLEOTIDE SEQUENCE</scope>
</reference>
<proteinExistence type="predicted"/>
<evidence type="ECO:0000256" key="8">
    <source>
        <dbReference type="SAM" id="Phobius"/>
    </source>
</evidence>
<comment type="subcellular location">
    <subcellularLocation>
        <location evidence="1">Cell membrane</location>
        <topology evidence="1">Multi-pass membrane protein</topology>
    </subcellularLocation>
</comment>
<dbReference type="GO" id="GO:0005886">
    <property type="term" value="C:plasma membrane"/>
    <property type="evidence" value="ECO:0007669"/>
    <property type="project" value="UniProtKB-SubCell"/>
</dbReference>
<evidence type="ECO:0000256" key="7">
    <source>
        <dbReference type="ARBA" id="ARBA00023180"/>
    </source>
</evidence>
<protein>
    <submittedName>
        <fullName evidence="9">(diamondback moth) hypothetical protein</fullName>
    </submittedName>
</protein>
<dbReference type="Gene3D" id="1.10.287.70">
    <property type="match status" value="1"/>
</dbReference>
<keyword evidence="6" id="KW-0675">Receptor</keyword>
<dbReference type="Gene3D" id="3.40.190.10">
    <property type="entry name" value="Periplasmic binding protein-like II"/>
    <property type="match status" value="1"/>
</dbReference>
<evidence type="ECO:0000256" key="4">
    <source>
        <dbReference type="ARBA" id="ARBA00022989"/>
    </source>
</evidence>
<feature type="transmembrane region" description="Helical" evidence="8">
    <location>
        <begin position="299"/>
        <end position="319"/>
    </location>
</feature>
<dbReference type="Proteomes" id="UP000653454">
    <property type="component" value="Unassembled WGS sequence"/>
</dbReference>
<evidence type="ECO:0000313" key="9">
    <source>
        <dbReference type="EMBL" id="CAG9134379.1"/>
    </source>
</evidence>
<evidence type="ECO:0000256" key="6">
    <source>
        <dbReference type="ARBA" id="ARBA00023170"/>
    </source>
</evidence>
<organism evidence="9 10">
    <name type="scientific">Plutella xylostella</name>
    <name type="common">Diamondback moth</name>
    <name type="synonym">Plutella maculipennis</name>
    <dbReference type="NCBI Taxonomy" id="51655"/>
    <lineage>
        <taxon>Eukaryota</taxon>
        <taxon>Metazoa</taxon>
        <taxon>Ecdysozoa</taxon>
        <taxon>Arthropoda</taxon>
        <taxon>Hexapoda</taxon>
        <taxon>Insecta</taxon>
        <taxon>Pterygota</taxon>
        <taxon>Neoptera</taxon>
        <taxon>Endopterygota</taxon>
        <taxon>Lepidoptera</taxon>
        <taxon>Glossata</taxon>
        <taxon>Ditrysia</taxon>
        <taxon>Yponomeutoidea</taxon>
        <taxon>Plutellidae</taxon>
        <taxon>Plutella</taxon>
    </lineage>
</organism>
<dbReference type="PANTHER" id="PTHR42643">
    <property type="entry name" value="IONOTROPIC RECEPTOR 20A-RELATED"/>
    <property type="match status" value="1"/>
</dbReference>
<dbReference type="PANTHER" id="PTHR42643:SF30">
    <property type="entry name" value="IONOTROPIC RECEPTOR 40A-RELATED"/>
    <property type="match status" value="1"/>
</dbReference>
<comment type="caution">
    <text evidence="9">The sequence shown here is derived from an EMBL/GenBank/DDBJ whole genome shotgun (WGS) entry which is preliminary data.</text>
</comment>
<gene>
    <name evidence="9" type="ORF">PLXY2_LOCUS12628</name>
</gene>
<accession>A0A8S4G268</accession>
<dbReference type="InterPro" id="IPR052192">
    <property type="entry name" value="Insect_Ionotropic_Sensory_Rcpt"/>
</dbReference>
<sequence length="580" mass="66722">MVEKMANYAVKIAYYNFEWRYITLVICTTVHAIGVETFMKNYDKSVVLKMGEYVPKRTDIQQYVLFGEETPDIIRLLEFIAKMHYNNAGKFIILCVSLQDGECNEYEVLKLCMNYHITNVVFIKGGQSDEPVTFTYHPVIAGRCFNSDPEVMAIASDCPNDDCFKGSFPEKLSNMLLCPIMVSTFEQHPFMYLNNGSGPLAGVDGEILSLLMDVMNATLRIITPTESSWGHYKNNNWTGSVGDVFNGRAHFSMCSAPLTYNKYGNFQISFTYNSMDMVWVAGHPPAKPSWAKLLYPLKIYIRLLIFIMFIIIILLNFALKTQCWQRAGKLLKITPPKLSMLFYAWVAFLGLPLARYPKKPALLMIVLWWIIFTFLIRSVYQAALIGTLKHRVYDSKFQSFEDVLRSKRPFGGSSSLKEYYSDEPHIYRQWRDIRMEDIYSELDGMAEGTSDFVIAANEETVLEYLIYYSGSKAIQIIPRKIVNSPTVLFFRKYSPLAVPVNKLLSSISECGFAGHLYYQYKERALYIFRRPKSSPAEPLRLEHFTGSYCIIVGGWCLSVFFFLIEVYAVKLDLVHYKYVP</sequence>
<keyword evidence="10" id="KW-1185">Reference proteome</keyword>
<evidence type="ECO:0000256" key="2">
    <source>
        <dbReference type="ARBA" id="ARBA00022475"/>
    </source>
</evidence>
<evidence type="ECO:0000256" key="1">
    <source>
        <dbReference type="ARBA" id="ARBA00004651"/>
    </source>
</evidence>
<keyword evidence="7" id="KW-0325">Glycoprotein</keyword>
<dbReference type="EMBL" id="CAJHNJ030000077">
    <property type="protein sequence ID" value="CAG9134379.1"/>
    <property type="molecule type" value="Genomic_DNA"/>
</dbReference>
<evidence type="ECO:0000256" key="3">
    <source>
        <dbReference type="ARBA" id="ARBA00022692"/>
    </source>
</evidence>
<dbReference type="AlphaFoldDB" id="A0A8S4G268"/>
<keyword evidence="5 8" id="KW-0472">Membrane</keyword>
<dbReference type="SUPFAM" id="SSF53850">
    <property type="entry name" value="Periplasmic binding protein-like II"/>
    <property type="match status" value="1"/>
</dbReference>
<feature type="transmembrane region" description="Helical" evidence="8">
    <location>
        <begin position="548"/>
        <end position="569"/>
    </location>
</feature>